<proteinExistence type="predicted"/>
<evidence type="ECO:0000313" key="1">
    <source>
        <dbReference type="EMBL" id="KAI3716244.1"/>
    </source>
</evidence>
<keyword evidence="2" id="KW-1185">Reference proteome</keyword>
<protein>
    <submittedName>
        <fullName evidence="1">Uncharacterized protein</fullName>
    </submittedName>
</protein>
<dbReference type="EMBL" id="CM042053">
    <property type="protein sequence ID" value="KAI3716244.1"/>
    <property type="molecule type" value="Genomic_DNA"/>
</dbReference>
<name>A0ACB9B2Y5_ARCLA</name>
<comment type="caution">
    <text evidence="1">The sequence shown here is derived from an EMBL/GenBank/DDBJ whole genome shotgun (WGS) entry which is preliminary data.</text>
</comment>
<sequence>MEEAGDLLEASWFFENLLHSKSRIMSRCYSDLTSSSSPPLHPLPSLCSTEEHVKNEQKSPSFSSRKQPPVAPPGLTRTPSLPTSTETQSFAMKKPNPSPNLMRALSMSTSVVGSDQEDHINVKKERKSSSFSSRKQPPVSPPSQTRVPSLPTSIETQSLLTKKPIPTSSMTTSVVVCDHEDEDEEEDQESEFTLGRLIRQASMNSSHTSNPPRQTTKAMTENLQKKPELDQKKIGNLRSMERSKSKSRKNNGGGGGGVAAIPGGWVDKSSSEDMKAHIKFWARAVASNVRQECS</sequence>
<reference evidence="2" key="1">
    <citation type="journal article" date="2022" name="Mol. Ecol. Resour.">
        <title>The genomes of chicory, endive, great burdock and yacon provide insights into Asteraceae palaeo-polyploidization history and plant inulin production.</title>
        <authorList>
            <person name="Fan W."/>
            <person name="Wang S."/>
            <person name="Wang H."/>
            <person name="Wang A."/>
            <person name="Jiang F."/>
            <person name="Liu H."/>
            <person name="Zhao H."/>
            <person name="Xu D."/>
            <person name="Zhang Y."/>
        </authorList>
    </citation>
    <scope>NUCLEOTIDE SEQUENCE [LARGE SCALE GENOMIC DNA]</scope>
    <source>
        <strain evidence="2">cv. Niubang</strain>
    </source>
</reference>
<dbReference type="Proteomes" id="UP001055879">
    <property type="component" value="Linkage Group LG07"/>
</dbReference>
<organism evidence="1 2">
    <name type="scientific">Arctium lappa</name>
    <name type="common">Greater burdock</name>
    <name type="synonym">Lappa major</name>
    <dbReference type="NCBI Taxonomy" id="4217"/>
    <lineage>
        <taxon>Eukaryota</taxon>
        <taxon>Viridiplantae</taxon>
        <taxon>Streptophyta</taxon>
        <taxon>Embryophyta</taxon>
        <taxon>Tracheophyta</taxon>
        <taxon>Spermatophyta</taxon>
        <taxon>Magnoliopsida</taxon>
        <taxon>eudicotyledons</taxon>
        <taxon>Gunneridae</taxon>
        <taxon>Pentapetalae</taxon>
        <taxon>asterids</taxon>
        <taxon>campanulids</taxon>
        <taxon>Asterales</taxon>
        <taxon>Asteraceae</taxon>
        <taxon>Carduoideae</taxon>
        <taxon>Cardueae</taxon>
        <taxon>Arctiinae</taxon>
        <taxon>Arctium</taxon>
    </lineage>
</organism>
<gene>
    <name evidence="1" type="ORF">L6452_23451</name>
</gene>
<evidence type="ECO:0000313" key="2">
    <source>
        <dbReference type="Proteomes" id="UP001055879"/>
    </source>
</evidence>
<reference evidence="1 2" key="2">
    <citation type="journal article" date="2022" name="Mol. Ecol. Resour.">
        <title>The genomes of chicory, endive, great burdock and yacon provide insights into Asteraceae paleo-polyploidization history and plant inulin production.</title>
        <authorList>
            <person name="Fan W."/>
            <person name="Wang S."/>
            <person name="Wang H."/>
            <person name="Wang A."/>
            <person name="Jiang F."/>
            <person name="Liu H."/>
            <person name="Zhao H."/>
            <person name="Xu D."/>
            <person name="Zhang Y."/>
        </authorList>
    </citation>
    <scope>NUCLEOTIDE SEQUENCE [LARGE SCALE GENOMIC DNA]</scope>
    <source>
        <strain evidence="2">cv. Niubang</strain>
    </source>
</reference>
<accession>A0ACB9B2Y5</accession>